<feature type="region of interest" description="Disordered" evidence="1">
    <location>
        <begin position="24"/>
        <end position="44"/>
    </location>
</feature>
<evidence type="ECO:0000313" key="4">
    <source>
        <dbReference type="Proteomes" id="UP000563094"/>
    </source>
</evidence>
<dbReference type="Pfam" id="PF17164">
    <property type="entry name" value="DUF5122"/>
    <property type="match status" value="5"/>
</dbReference>
<evidence type="ECO:0000313" key="3">
    <source>
        <dbReference type="EMBL" id="MBA9076561.1"/>
    </source>
</evidence>
<gene>
    <name evidence="3" type="ORF">FHS90_001267</name>
</gene>
<feature type="signal peptide" evidence="2">
    <location>
        <begin position="1"/>
        <end position="19"/>
    </location>
</feature>
<keyword evidence="4" id="KW-1185">Reference proteome</keyword>
<comment type="caution">
    <text evidence="3">The sequence shown here is derived from an EMBL/GenBank/DDBJ whole genome shotgun (WGS) entry which is preliminary data.</text>
</comment>
<dbReference type="NCBIfam" id="TIGR02608">
    <property type="entry name" value="delta_60_rpt"/>
    <property type="match status" value="5"/>
</dbReference>
<feature type="chain" id="PRO_5033054454" evidence="2">
    <location>
        <begin position="20"/>
        <end position="417"/>
    </location>
</feature>
<dbReference type="RefSeq" id="WP_182512371.1">
    <property type="nucleotide sequence ID" value="NZ_JACJIQ010000004.1"/>
</dbReference>
<dbReference type="EMBL" id="JACJIQ010000004">
    <property type="protein sequence ID" value="MBA9076561.1"/>
    <property type="molecule type" value="Genomic_DNA"/>
</dbReference>
<dbReference type="Gene3D" id="2.80.10.50">
    <property type="match status" value="3"/>
</dbReference>
<evidence type="ECO:0000256" key="2">
    <source>
        <dbReference type="SAM" id="SignalP"/>
    </source>
</evidence>
<reference evidence="3 4" key="1">
    <citation type="submission" date="2020-08" db="EMBL/GenBank/DDBJ databases">
        <title>Genomic Encyclopedia of Type Strains, Phase IV (KMG-IV): sequencing the most valuable type-strain genomes for metagenomic binning, comparative biology and taxonomic classification.</title>
        <authorList>
            <person name="Goeker M."/>
        </authorList>
    </citation>
    <scope>NUCLEOTIDE SEQUENCE [LARGE SCALE GENOMIC DNA]</scope>
    <source>
        <strain evidence="3 4">DSM 29854</strain>
    </source>
</reference>
<accession>A0A839GRU8</accession>
<dbReference type="Proteomes" id="UP000563094">
    <property type="component" value="Unassembled WGS sequence"/>
</dbReference>
<sequence length="417" mass="46169">MKRHLYKFLILFMAMAVLASCKEENEPIPDTPNPNPVDENPPSSSNALLINDPTFKAATGFTSANAAVQPDGKIILDGYYAANGQTVIKILRLNKNGSLDSSFDIDQDKSWIIKNISGIFILADGKVLICGEFTIKGQRAFLARLTTTEALDNSYVQPNIGVPASVNFQRTASGKVLVSTTEKTSSVYNYVAAKLFRLNSDGSLDNGFNVKNYDVPSTSDAFRSIVPLVNGKIIIAGIFSVGDDNMRRQDIARLNADGSVDFSFNFKEKFNYAASISRVTVQSDGKIVISGAFTWITDPNIRDANYYYYGMARLNPDGDIDHSFNAPKAFTYSNYINDITTLSDNRILAHWKSFTNNQAKSYIEFLGNNGGIDNSYVFQFQYSNINSILREAPDQFLLLGEITVDNTVYPIIRLKKP</sequence>
<dbReference type="InterPro" id="IPR013431">
    <property type="entry name" value="Delta_60_rpt"/>
</dbReference>
<organism evidence="3 4">
    <name type="scientific">Rufibacter quisquiliarum</name>
    <dbReference type="NCBI Taxonomy" id="1549639"/>
    <lineage>
        <taxon>Bacteria</taxon>
        <taxon>Pseudomonadati</taxon>
        <taxon>Bacteroidota</taxon>
        <taxon>Cytophagia</taxon>
        <taxon>Cytophagales</taxon>
        <taxon>Hymenobacteraceae</taxon>
        <taxon>Rufibacter</taxon>
    </lineage>
</organism>
<keyword evidence="2" id="KW-0732">Signal</keyword>
<evidence type="ECO:0000256" key="1">
    <source>
        <dbReference type="SAM" id="MobiDB-lite"/>
    </source>
</evidence>
<dbReference type="AlphaFoldDB" id="A0A839GRU8"/>
<dbReference type="PROSITE" id="PS51257">
    <property type="entry name" value="PROKAR_LIPOPROTEIN"/>
    <property type="match status" value="1"/>
</dbReference>
<proteinExistence type="predicted"/>
<name>A0A839GRU8_9BACT</name>
<protein>
    <submittedName>
        <fullName evidence="3">Putative delta-60 repeat protein</fullName>
    </submittedName>
</protein>